<evidence type="ECO:0000256" key="1">
    <source>
        <dbReference type="SAM" id="Phobius"/>
    </source>
</evidence>
<accession>A0A0P0CQQ7</accession>
<dbReference type="PATRIC" id="fig|512763.3.peg.2879"/>
<keyword evidence="1" id="KW-0472">Membrane</keyword>
<keyword evidence="1" id="KW-1133">Transmembrane helix</keyword>
<protein>
    <submittedName>
        <fullName evidence="2">Uncharacterized protein</fullName>
    </submittedName>
</protein>
<evidence type="ECO:0000313" key="3">
    <source>
        <dbReference type="Proteomes" id="UP000061382"/>
    </source>
</evidence>
<gene>
    <name evidence="2" type="ORF">DC20_13120</name>
</gene>
<dbReference type="EMBL" id="CP012643">
    <property type="protein sequence ID" value="ALI99741.1"/>
    <property type="molecule type" value="Genomic_DNA"/>
</dbReference>
<proteinExistence type="predicted"/>
<dbReference type="AlphaFoldDB" id="A0A0P0CQQ7"/>
<reference evidence="2 3" key="1">
    <citation type="submission" date="2015-08" db="EMBL/GenBank/DDBJ databases">
        <title>Complete genome sequence of Rufibacter tibetensis strain 1351t, a radiation-resistant bacterium from tibet plateau.</title>
        <authorList>
            <person name="Dai J."/>
        </authorList>
    </citation>
    <scope>NUCLEOTIDE SEQUENCE [LARGE SCALE GENOMIC DNA]</scope>
    <source>
        <strain evidence="2 3">1351</strain>
    </source>
</reference>
<organism evidence="2 3">
    <name type="scientific">Rufibacter tibetensis</name>
    <dbReference type="NCBI Taxonomy" id="512763"/>
    <lineage>
        <taxon>Bacteria</taxon>
        <taxon>Pseudomonadati</taxon>
        <taxon>Bacteroidota</taxon>
        <taxon>Cytophagia</taxon>
        <taxon>Cytophagales</taxon>
        <taxon>Hymenobacteraceae</taxon>
        <taxon>Rufibacter</taxon>
    </lineage>
</organism>
<keyword evidence="1" id="KW-0812">Transmembrane</keyword>
<dbReference type="KEGG" id="rti:DC20_13120"/>
<keyword evidence="3" id="KW-1185">Reference proteome</keyword>
<name>A0A0P0CQQ7_9BACT</name>
<sequence length="252" mass="29120">MVGIASLFFFQQKRLLICLLLLFSALFYFFGFKYESYLRHHAHFFIFTLALIWISSYYNSKGAASPKRISLKTGALWQRPLLALLTGGIFIQFFVGLFANYMDYRYKFFNAKDVASFIRELPGSYLLASTNDAHASTVVAYLDQPIYFLSLGRYSTYFEVNPSLDHRLTPSQFISWAMVLSKRQKKPVLLISQFKIAVEWLPYPAKLLKGFDRNYILPYRLNSYVYLIEPSAFAPNHFMGGEPSEIKTTSSN</sequence>
<dbReference type="Proteomes" id="UP000061382">
    <property type="component" value="Chromosome"/>
</dbReference>
<evidence type="ECO:0000313" key="2">
    <source>
        <dbReference type="EMBL" id="ALI99741.1"/>
    </source>
</evidence>
<feature type="transmembrane region" description="Helical" evidence="1">
    <location>
        <begin position="81"/>
        <end position="102"/>
    </location>
</feature>
<feature type="transmembrane region" description="Helical" evidence="1">
    <location>
        <begin position="41"/>
        <end position="60"/>
    </location>
</feature>